<dbReference type="GO" id="GO:0000724">
    <property type="term" value="P:double-strand break repair via homologous recombination"/>
    <property type="evidence" value="ECO:0007669"/>
    <property type="project" value="TreeGrafter"/>
</dbReference>
<dbReference type="Pfam" id="PF00176">
    <property type="entry name" value="SNF2-rel_dom"/>
    <property type="match status" value="1"/>
</dbReference>
<dbReference type="InterPro" id="IPR014001">
    <property type="entry name" value="Helicase_ATP-bd"/>
</dbReference>
<feature type="domain" description="Helicase ATP-binding" evidence="1">
    <location>
        <begin position="19"/>
        <end position="157"/>
    </location>
</feature>
<dbReference type="OrthoDB" id="448448at2759"/>
<reference evidence="2 3" key="1">
    <citation type="submission" date="2018-11" db="EMBL/GenBank/DDBJ databases">
        <authorList>
            <consortium name="Pathogen Informatics"/>
        </authorList>
    </citation>
    <scope>NUCLEOTIDE SEQUENCE [LARGE SCALE GENOMIC DNA]</scope>
</reference>
<evidence type="ECO:0000313" key="3">
    <source>
        <dbReference type="Proteomes" id="UP000270094"/>
    </source>
</evidence>
<keyword evidence="3" id="KW-1185">Reference proteome</keyword>
<dbReference type="Gene3D" id="3.40.50.10810">
    <property type="entry name" value="Tandem AAA-ATPase domain"/>
    <property type="match status" value="1"/>
</dbReference>
<dbReference type="InterPro" id="IPR027417">
    <property type="entry name" value="P-loop_NTPase"/>
</dbReference>
<dbReference type="Proteomes" id="UP000270094">
    <property type="component" value="Unassembled WGS sequence"/>
</dbReference>
<dbReference type="GO" id="GO:0015616">
    <property type="term" value="F:DNA translocase activity"/>
    <property type="evidence" value="ECO:0007669"/>
    <property type="project" value="TreeGrafter"/>
</dbReference>
<dbReference type="PROSITE" id="PS51192">
    <property type="entry name" value="HELICASE_ATP_BIND_1"/>
    <property type="match status" value="1"/>
</dbReference>
<sequence>MFISKHLREHQKDGVRFIFSHLQNEKGVILADEMGLGKSIQTIVATLALMRQPKSSASYVPKKCLLVVPSSLVNNWKSEFRKWFYIGRSPIITVAKPSDVTTYSCSYQTYPYLVISYEMALRYIEKLASVHFDMLVCDEGHRLKNINSKLRQAVGFF</sequence>
<accession>A0A3P7L1E7</accession>
<dbReference type="PANTHER" id="PTHR45629:SF7">
    <property type="entry name" value="DNA EXCISION REPAIR PROTEIN ERCC-6-RELATED"/>
    <property type="match status" value="1"/>
</dbReference>
<evidence type="ECO:0000259" key="1">
    <source>
        <dbReference type="PROSITE" id="PS51192"/>
    </source>
</evidence>
<dbReference type="GO" id="GO:0005524">
    <property type="term" value="F:ATP binding"/>
    <property type="evidence" value="ECO:0007669"/>
    <property type="project" value="InterPro"/>
</dbReference>
<evidence type="ECO:0000313" key="2">
    <source>
        <dbReference type="EMBL" id="VDM73242.1"/>
    </source>
</evidence>
<dbReference type="InterPro" id="IPR050496">
    <property type="entry name" value="SNF2_RAD54_helicase_repair"/>
</dbReference>
<name>A0A3P7L1E7_STRVU</name>
<dbReference type="EMBL" id="UYYB01029590">
    <property type="protein sequence ID" value="VDM73242.1"/>
    <property type="molecule type" value="Genomic_DNA"/>
</dbReference>
<protein>
    <recommendedName>
        <fullName evidence="1">Helicase ATP-binding domain-containing protein</fullName>
    </recommendedName>
</protein>
<dbReference type="GO" id="GO:0007131">
    <property type="term" value="P:reciprocal meiotic recombination"/>
    <property type="evidence" value="ECO:0007669"/>
    <property type="project" value="TreeGrafter"/>
</dbReference>
<dbReference type="SUPFAM" id="SSF52540">
    <property type="entry name" value="P-loop containing nucleoside triphosphate hydrolases"/>
    <property type="match status" value="1"/>
</dbReference>
<dbReference type="InterPro" id="IPR000330">
    <property type="entry name" value="SNF2_N"/>
</dbReference>
<proteinExistence type="predicted"/>
<dbReference type="InterPro" id="IPR038718">
    <property type="entry name" value="SNF2-like_sf"/>
</dbReference>
<dbReference type="AlphaFoldDB" id="A0A3P7L1E7"/>
<dbReference type="PANTHER" id="PTHR45629">
    <property type="entry name" value="SNF2/RAD54 FAMILY MEMBER"/>
    <property type="match status" value="1"/>
</dbReference>
<gene>
    <name evidence="2" type="ORF">SVUK_LOCUS8240</name>
</gene>
<dbReference type="SMART" id="SM00487">
    <property type="entry name" value="DEXDc"/>
    <property type="match status" value="1"/>
</dbReference>
<dbReference type="GO" id="GO:0005634">
    <property type="term" value="C:nucleus"/>
    <property type="evidence" value="ECO:0007669"/>
    <property type="project" value="TreeGrafter"/>
</dbReference>
<organism evidence="2 3">
    <name type="scientific">Strongylus vulgaris</name>
    <name type="common">Blood worm</name>
    <dbReference type="NCBI Taxonomy" id="40348"/>
    <lineage>
        <taxon>Eukaryota</taxon>
        <taxon>Metazoa</taxon>
        <taxon>Ecdysozoa</taxon>
        <taxon>Nematoda</taxon>
        <taxon>Chromadorea</taxon>
        <taxon>Rhabditida</taxon>
        <taxon>Rhabditina</taxon>
        <taxon>Rhabditomorpha</taxon>
        <taxon>Strongyloidea</taxon>
        <taxon>Strongylidae</taxon>
        <taxon>Strongylus</taxon>
    </lineage>
</organism>